<evidence type="ECO:0000313" key="2">
    <source>
        <dbReference type="EMBL" id="EJF38737.1"/>
    </source>
</evidence>
<name>J0N2X6_9ACTO</name>
<evidence type="ECO:0000256" key="1">
    <source>
        <dbReference type="SAM" id="MobiDB-lite"/>
    </source>
</evidence>
<feature type="compositionally biased region" description="Basic and acidic residues" evidence="1">
    <location>
        <begin position="1"/>
        <end position="15"/>
    </location>
</feature>
<proteinExistence type="predicted"/>
<gene>
    <name evidence="2" type="ORF">HMPREF1317_1247</name>
</gene>
<feature type="region of interest" description="Disordered" evidence="1">
    <location>
        <begin position="1"/>
        <end position="42"/>
    </location>
</feature>
<evidence type="ECO:0000313" key="3">
    <source>
        <dbReference type="Proteomes" id="UP000004578"/>
    </source>
</evidence>
<feature type="compositionally biased region" description="Low complexity" evidence="1">
    <location>
        <begin position="16"/>
        <end position="29"/>
    </location>
</feature>
<dbReference type="PATRIC" id="fig|1125717.3.peg.1621"/>
<keyword evidence="3" id="KW-1185">Reference proteome</keyword>
<organism evidence="2 3">
    <name type="scientific">Schaalia georgiae F0490</name>
    <dbReference type="NCBI Taxonomy" id="1125717"/>
    <lineage>
        <taxon>Bacteria</taxon>
        <taxon>Bacillati</taxon>
        <taxon>Actinomycetota</taxon>
        <taxon>Actinomycetes</taxon>
        <taxon>Actinomycetales</taxon>
        <taxon>Actinomycetaceae</taxon>
        <taxon>Schaalia</taxon>
    </lineage>
</organism>
<protein>
    <submittedName>
        <fullName evidence="2">Uncharacterized protein</fullName>
    </submittedName>
</protein>
<dbReference type="Proteomes" id="UP000004578">
    <property type="component" value="Unassembled WGS sequence"/>
</dbReference>
<sequence length="42" mass="4591">MRETRPRGGSRRLDGARAPPRGNGRRSGATVGGRRRGQEEES</sequence>
<dbReference type="EMBL" id="AKFS01000258">
    <property type="protein sequence ID" value="EJF38737.1"/>
    <property type="molecule type" value="Genomic_DNA"/>
</dbReference>
<comment type="caution">
    <text evidence="2">The sequence shown here is derived from an EMBL/GenBank/DDBJ whole genome shotgun (WGS) entry which is preliminary data.</text>
</comment>
<dbReference type="AlphaFoldDB" id="J0N2X6"/>
<reference evidence="2 3" key="1">
    <citation type="submission" date="2012-05" db="EMBL/GenBank/DDBJ databases">
        <authorList>
            <person name="Harkins D.M."/>
            <person name="Madupu R."/>
            <person name="Durkin A.S."/>
            <person name="Torralba M."/>
            <person name="Methe B."/>
            <person name="Sutton G.G."/>
            <person name="Nelson K.E."/>
        </authorList>
    </citation>
    <scope>NUCLEOTIDE SEQUENCE [LARGE SCALE GENOMIC DNA]</scope>
    <source>
        <strain evidence="2 3">F0490</strain>
    </source>
</reference>
<accession>J0N2X6</accession>